<dbReference type="AlphaFoldDB" id="A0A486VAI2"/>
<accession>A0A486VAI2</accession>
<name>A0A486VAI2_KLEPN</name>
<dbReference type="EMBL" id="CAAHDE010000013">
    <property type="protein sequence ID" value="VGM47468.1"/>
    <property type="molecule type" value="Genomic_DNA"/>
</dbReference>
<protein>
    <submittedName>
        <fullName evidence="1">Uncharacterized protein</fullName>
    </submittedName>
</protein>
<evidence type="ECO:0000313" key="1">
    <source>
        <dbReference type="EMBL" id="VGM47468.1"/>
    </source>
</evidence>
<sequence length="97" mass="11090">MMCISLLCRLRLLILSLLLPVLFRFQFFNRFQLESILEHDGHFVAGTNRNDRVILLGPFDVVLAQRLRSFRCTTAAPHFQNVTGANRCGCPQANSRL</sequence>
<organism evidence="1">
    <name type="scientific">Klebsiella pneumoniae</name>
    <dbReference type="NCBI Taxonomy" id="573"/>
    <lineage>
        <taxon>Bacteria</taxon>
        <taxon>Pseudomonadati</taxon>
        <taxon>Pseudomonadota</taxon>
        <taxon>Gammaproteobacteria</taxon>
        <taxon>Enterobacterales</taxon>
        <taxon>Enterobacteriaceae</taxon>
        <taxon>Klebsiella/Raoultella group</taxon>
        <taxon>Klebsiella</taxon>
        <taxon>Klebsiella pneumoniae complex</taxon>
    </lineage>
</organism>
<proteinExistence type="predicted"/>
<gene>
    <name evidence="1" type="ORF">SAMEA4873557_04857</name>
</gene>
<reference evidence="1" key="1">
    <citation type="submission" date="2019-03" db="EMBL/GenBank/DDBJ databases">
        <authorList>
            <consortium name="Pathogen Informatics"/>
        </authorList>
    </citation>
    <scope>NUCLEOTIDE SEQUENCE</scope>
    <source>
        <strain evidence="1">5012STDY7626356</strain>
    </source>
</reference>